<organism evidence="1 2">
    <name type="scientific">Halomonas ventosae</name>
    <dbReference type="NCBI Taxonomy" id="229007"/>
    <lineage>
        <taxon>Bacteria</taxon>
        <taxon>Pseudomonadati</taxon>
        <taxon>Pseudomonadota</taxon>
        <taxon>Gammaproteobacteria</taxon>
        <taxon>Oceanospirillales</taxon>
        <taxon>Halomonadaceae</taxon>
        <taxon>Halomonas</taxon>
    </lineage>
</organism>
<proteinExistence type="predicted"/>
<evidence type="ECO:0000313" key="2">
    <source>
        <dbReference type="Proteomes" id="UP000295150"/>
    </source>
</evidence>
<name>A0A4R6GK37_9GAMM</name>
<accession>A0A4R6GK37</accession>
<comment type="caution">
    <text evidence="1">The sequence shown here is derived from an EMBL/GenBank/DDBJ whole genome shotgun (WGS) entry which is preliminary data.</text>
</comment>
<protein>
    <submittedName>
        <fullName evidence="1">Uncharacterized protein</fullName>
    </submittedName>
</protein>
<sequence>MPRQMPQWLACRPGARRCRLQPLMPFDATAELPAAIPFGFEDYLELVEITGRCQRPDKRGAIGKQVPRLLVRLGIDPDAFIAASTTLMQRFSSAVGTPESLTACCAERQARYLRGMRAAREVFERRAA</sequence>
<keyword evidence="2" id="KW-1185">Reference proteome</keyword>
<evidence type="ECO:0000313" key="1">
    <source>
        <dbReference type="EMBL" id="TDN95396.1"/>
    </source>
</evidence>
<gene>
    <name evidence="1" type="ORF">DFO68_1452</name>
</gene>
<dbReference type="EMBL" id="SNWH01000045">
    <property type="protein sequence ID" value="TDN95396.1"/>
    <property type="molecule type" value="Genomic_DNA"/>
</dbReference>
<dbReference type="AlphaFoldDB" id="A0A4R6GK37"/>
<reference evidence="1 2" key="1">
    <citation type="submission" date="2019-03" db="EMBL/GenBank/DDBJ databases">
        <title>Freshwater and sediment microbial communities from various areas in North America, analyzing microbe dynamics in response to fracking.</title>
        <authorList>
            <person name="Lamendella R."/>
        </authorList>
    </citation>
    <scope>NUCLEOTIDE SEQUENCE [LARGE SCALE GENOMIC DNA]</scope>
    <source>
        <strain evidence="1 2">1_TX</strain>
    </source>
</reference>
<dbReference type="Proteomes" id="UP000295150">
    <property type="component" value="Unassembled WGS sequence"/>
</dbReference>